<evidence type="ECO:0000313" key="3">
    <source>
        <dbReference type="Proteomes" id="UP000297229"/>
    </source>
</evidence>
<accession>A0A4Z1JNX2</accession>
<dbReference type="AlphaFoldDB" id="A0A4Z1JNX2"/>
<comment type="caution">
    <text evidence="2">The sequence shown here is derived from an EMBL/GenBank/DDBJ whole genome shotgun (WGS) entry which is preliminary data.</text>
</comment>
<feature type="transmembrane region" description="Helical" evidence="1">
    <location>
        <begin position="106"/>
        <end position="127"/>
    </location>
</feature>
<keyword evidence="1" id="KW-0812">Transmembrane</keyword>
<keyword evidence="1" id="KW-0472">Membrane</keyword>
<dbReference type="EMBL" id="PQXM01000630">
    <property type="protein sequence ID" value="TGO71013.1"/>
    <property type="molecule type" value="Genomic_DNA"/>
</dbReference>
<keyword evidence="3" id="KW-1185">Reference proteome</keyword>
<name>A0A4Z1JNX2_9HELO</name>
<gene>
    <name evidence="2" type="ORF">BELL_0632g00060</name>
</gene>
<protein>
    <submittedName>
        <fullName evidence="2">Uncharacterized protein</fullName>
    </submittedName>
</protein>
<sequence>MVAVHEKLFSIKFFAFTPGWDKEKPWAKFILRCILNHKEANTNVKTDEPSNGYPNNDTNFKNEERISVVDRSEQESSNGEPNDEDMITSQRRCFRIMCILLIHNDFSFIPIFGYLAIILLTFSFMAAMPAIKVLSQIIEDIELLLKTEASSLPKRKIIEGEEREQAYVWDVHAASASIAMQDFADDFLVFLELVIMAHDMNIGVFSPVFFKDPELDLDMT</sequence>
<proteinExistence type="predicted"/>
<evidence type="ECO:0000313" key="2">
    <source>
        <dbReference type="EMBL" id="TGO71013.1"/>
    </source>
</evidence>
<dbReference type="Proteomes" id="UP000297229">
    <property type="component" value="Unassembled WGS sequence"/>
</dbReference>
<keyword evidence="1" id="KW-1133">Transmembrane helix</keyword>
<reference evidence="2 3" key="1">
    <citation type="submission" date="2017-12" db="EMBL/GenBank/DDBJ databases">
        <title>Comparative genomics of Botrytis spp.</title>
        <authorList>
            <person name="Valero-Jimenez C.A."/>
            <person name="Tapia P."/>
            <person name="Veloso J."/>
            <person name="Silva-Moreno E."/>
            <person name="Staats M."/>
            <person name="Valdes J.H."/>
            <person name="Van Kan J.A.L."/>
        </authorList>
    </citation>
    <scope>NUCLEOTIDE SEQUENCE [LARGE SCALE GENOMIC DNA]</scope>
    <source>
        <strain evidence="2 3">Be9601</strain>
    </source>
</reference>
<evidence type="ECO:0000256" key="1">
    <source>
        <dbReference type="SAM" id="Phobius"/>
    </source>
</evidence>
<organism evidence="2 3">
    <name type="scientific">Botrytis elliptica</name>
    <dbReference type="NCBI Taxonomy" id="278938"/>
    <lineage>
        <taxon>Eukaryota</taxon>
        <taxon>Fungi</taxon>
        <taxon>Dikarya</taxon>
        <taxon>Ascomycota</taxon>
        <taxon>Pezizomycotina</taxon>
        <taxon>Leotiomycetes</taxon>
        <taxon>Helotiales</taxon>
        <taxon>Sclerotiniaceae</taxon>
        <taxon>Botrytis</taxon>
    </lineage>
</organism>